<dbReference type="HOGENOM" id="CLU_2450730_0_0_11"/>
<protein>
    <submittedName>
        <fullName evidence="2">Uncharacterized protein</fullName>
    </submittedName>
</protein>
<evidence type="ECO:0000313" key="2">
    <source>
        <dbReference type="EMBL" id="ADB29826.1"/>
    </source>
</evidence>
<dbReference type="AlphaFoldDB" id="D2PXH8"/>
<dbReference type="KEGG" id="kfl:Kfla_0705"/>
<feature type="region of interest" description="Disordered" evidence="1">
    <location>
        <begin position="1"/>
        <end position="42"/>
    </location>
</feature>
<dbReference type="OrthoDB" id="3829803at2"/>
<reference evidence="2 3" key="2">
    <citation type="journal article" date="2010" name="Stand. Genomic Sci.">
        <title>Complete genome sequence of Kribbella flavida type strain (IFO 14399).</title>
        <authorList>
            <person name="Pukall R."/>
            <person name="Lapidus A."/>
            <person name="Glavina Del Rio T."/>
            <person name="Copeland A."/>
            <person name="Tice H."/>
            <person name="Cheng J.-F."/>
            <person name="Lucas S."/>
            <person name="Chen F."/>
            <person name="Nolan M."/>
            <person name="LaButti K."/>
            <person name="Pati A."/>
            <person name="Ivanova N."/>
            <person name="Mavrommatis K."/>
            <person name="Mikhailova N."/>
            <person name="Pitluck S."/>
            <person name="Bruce D."/>
            <person name="Goodwin L."/>
            <person name="Land M."/>
            <person name="Hauser L."/>
            <person name="Chang Y.-J."/>
            <person name="Jeffries C.D."/>
            <person name="Chen A."/>
            <person name="Palaniappan K."/>
            <person name="Chain P."/>
            <person name="Rohde M."/>
            <person name="Goeker M."/>
            <person name="Bristow J."/>
            <person name="Eisen J.A."/>
            <person name="Markowitz V."/>
            <person name="Hugenholtz P."/>
            <person name="Kyrpides N.C."/>
            <person name="Klenk H.-P."/>
            <person name="Brettin T."/>
        </authorList>
    </citation>
    <scope>NUCLEOTIDE SEQUENCE [LARGE SCALE GENOMIC DNA]</scope>
    <source>
        <strain evidence="3">DSM 17836 / JCM 10339 / NBRC 14399</strain>
    </source>
</reference>
<name>D2PXH8_KRIFD</name>
<gene>
    <name evidence="2" type="ordered locus">Kfla_0705</name>
</gene>
<accession>D2PXH8</accession>
<dbReference type="Proteomes" id="UP000007967">
    <property type="component" value="Chromosome"/>
</dbReference>
<dbReference type="STRING" id="479435.Kfla_0705"/>
<evidence type="ECO:0000313" key="3">
    <source>
        <dbReference type="Proteomes" id="UP000007967"/>
    </source>
</evidence>
<feature type="compositionally biased region" description="Low complexity" evidence="1">
    <location>
        <begin position="28"/>
        <end position="42"/>
    </location>
</feature>
<proteinExistence type="predicted"/>
<dbReference type="EMBL" id="CP001736">
    <property type="protein sequence ID" value="ADB29826.1"/>
    <property type="molecule type" value="Genomic_DNA"/>
</dbReference>
<reference evidence="3" key="1">
    <citation type="submission" date="2009-09" db="EMBL/GenBank/DDBJ databases">
        <title>The complete genome of Kribbella flavida DSM 17836.</title>
        <authorList>
            <consortium name="US DOE Joint Genome Institute (JGI-PGF)"/>
            <person name="Lucas S."/>
            <person name="Copeland A."/>
            <person name="Lapidus A."/>
            <person name="Glavina del Rio T."/>
            <person name="Dalin E."/>
            <person name="Tice H."/>
            <person name="Bruce D."/>
            <person name="Goodwin L."/>
            <person name="Pitluck S."/>
            <person name="Kyrpides N."/>
            <person name="Mavromatis K."/>
            <person name="Ivanova N."/>
            <person name="Saunders E."/>
            <person name="Brettin T."/>
            <person name="Detter J.C."/>
            <person name="Han C."/>
            <person name="Larimer F."/>
            <person name="Land M."/>
            <person name="Hauser L."/>
            <person name="Markowitz V."/>
            <person name="Cheng J.-F."/>
            <person name="Hugenholtz P."/>
            <person name="Woyke T."/>
            <person name="Wu D."/>
            <person name="Pukall R."/>
            <person name="Klenk H.-P."/>
            <person name="Eisen J.A."/>
        </authorList>
    </citation>
    <scope>NUCLEOTIDE SEQUENCE [LARGE SCALE GENOMIC DNA]</scope>
    <source>
        <strain evidence="3">DSM 17836 / JCM 10339 / NBRC 14399</strain>
    </source>
</reference>
<sequence>MPDLQHHPRTTRRHQSVAAPVPKSGAMPVATAVPTTTTTETASVHVRIGGRWIAGQALSRRTAQTGAGEVLISHHGHLVWVDETEVRQP</sequence>
<evidence type="ECO:0000256" key="1">
    <source>
        <dbReference type="SAM" id="MobiDB-lite"/>
    </source>
</evidence>
<organism evidence="2 3">
    <name type="scientific">Kribbella flavida (strain DSM 17836 / JCM 10339 / NBRC 14399)</name>
    <dbReference type="NCBI Taxonomy" id="479435"/>
    <lineage>
        <taxon>Bacteria</taxon>
        <taxon>Bacillati</taxon>
        <taxon>Actinomycetota</taxon>
        <taxon>Actinomycetes</taxon>
        <taxon>Propionibacteriales</taxon>
        <taxon>Kribbellaceae</taxon>
        <taxon>Kribbella</taxon>
    </lineage>
</organism>
<keyword evidence="3" id="KW-1185">Reference proteome</keyword>